<comment type="catalytic activity">
    <reaction evidence="20">
        <text>L-alanyl-L-lysine(out) = L-alanyl-L-lysine(in)</text>
        <dbReference type="Rhea" id="RHEA:79415"/>
        <dbReference type="ChEBI" id="CHEBI:192470"/>
    </reaction>
</comment>
<keyword evidence="5 26" id="KW-0812">Transmembrane</keyword>
<dbReference type="PANTHER" id="PTHR23512">
    <property type="entry name" value="MAJOR FACILITATOR SUPERFAMILY DOMAIN-CONTAINING PROTEIN 1"/>
    <property type="match status" value="1"/>
</dbReference>
<evidence type="ECO:0000256" key="2">
    <source>
        <dbReference type="ARBA" id="ARBA00004651"/>
    </source>
</evidence>
<feature type="transmembrane region" description="Helical" evidence="26">
    <location>
        <begin position="17"/>
        <end position="36"/>
    </location>
</feature>
<comment type="similarity">
    <text evidence="3">Belongs to the major facilitator superfamily.</text>
</comment>
<keyword evidence="6 26" id="KW-1133">Transmembrane helix</keyword>
<evidence type="ECO:0000256" key="6">
    <source>
        <dbReference type="ARBA" id="ARBA00022989"/>
    </source>
</evidence>
<comment type="caution">
    <text evidence="28">The sequence shown here is derived from an EMBL/GenBank/DDBJ whole genome shotgun (WGS) entry which is preliminary data.</text>
</comment>
<evidence type="ECO:0000256" key="14">
    <source>
        <dbReference type="ARBA" id="ARBA00044893"/>
    </source>
</evidence>
<dbReference type="PROSITE" id="PS50850">
    <property type="entry name" value="MFS"/>
    <property type="match status" value="1"/>
</dbReference>
<evidence type="ECO:0000256" key="20">
    <source>
        <dbReference type="ARBA" id="ARBA00044919"/>
    </source>
</evidence>
<evidence type="ECO:0000256" key="25">
    <source>
        <dbReference type="ARBA" id="ARBA00046376"/>
    </source>
</evidence>
<dbReference type="InterPro" id="IPR011701">
    <property type="entry name" value="MFS"/>
</dbReference>
<keyword evidence="4" id="KW-0813">Transport</keyword>
<protein>
    <recommendedName>
        <fullName evidence="22">Lysosomal dipeptide transporter MFSD1</fullName>
    </recommendedName>
    <alternativeName>
        <fullName evidence="23">Major facilitator superfamily domain-containing protein 1</fullName>
    </alternativeName>
</protein>
<evidence type="ECO:0000259" key="27">
    <source>
        <dbReference type="PROSITE" id="PS50850"/>
    </source>
</evidence>
<evidence type="ECO:0000256" key="7">
    <source>
        <dbReference type="ARBA" id="ARBA00023136"/>
    </source>
</evidence>
<evidence type="ECO:0000256" key="1">
    <source>
        <dbReference type="ARBA" id="ARBA00004155"/>
    </source>
</evidence>
<organism evidence="28 29">
    <name type="scientific">Amycolatopsis thermoflava</name>
    <dbReference type="NCBI Taxonomy" id="84480"/>
    <lineage>
        <taxon>Bacteria</taxon>
        <taxon>Bacillati</taxon>
        <taxon>Actinomycetota</taxon>
        <taxon>Actinomycetes</taxon>
        <taxon>Pseudonocardiales</taxon>
        <taxon>Pseudonocardiaceae</taxon>
        <taxon>Amycolatopsis</taxon>
        <taxon>Amycolatopsis methanolica group</taxon>
    </lineage>
</organism>
<dbReference type="PANTHER" id="PTHR23512:SF3">
    <property type="entry name" value="MAJOR FACILITATOR SUPERFAMILY DOMAIN-CONTAINING PROTEIN 1"/>
    <property type="match status" value="1"/>
</dbReference>
<name>A0A3N2GPP3_9PSEU</name>
<dbReference type="InterPro" id="IPR052187">
    <property type="entry name" value="MFSD1"/>
</dbReference>
<evidence type="ECO:0000256" key="24">
    <source>
        <dbReference type="ARBA" id="ARBA00045709"/>
    </source>
</evidence>
<keyword evidence="7 26" id="KW-0472">Membrane</keyword>
<keyword evidence="29" id="KW-1185">Reference proteome</keyword>
<dbReference type="EMBL" id="RKHY01000001">
    <property type="protein sequence ID" value="ROS38370.1"/>
    <property type="molecule type" value="Genomic_DNA"/>
</dbReference>
<comment type="catalytic activity">
    <reaction evidence="15">
        <text>L-aspartyl-L-lysine(out) = L-aspartyl-L-lysine(in)</text>
        <dbReference type="Rhea" id="RHEA:79411"/>
        <dbReference type="ChEBI" id="CHEBI:229953"/>
    </reaction>
</comment>
<feature type="transmembrane region" description="Helical" evidence="26">
    <location>
        <begin position="227"/>
        <end position="248"/>
    </location>
</feature>
<evidence type="ECO:0000256" key="23">
    <source>
        <dbReference type="ARBA" id="ARBA00045018"/>
    </source>
</evidence>
<feature type="transmembrane region" description="Helical" evidence="26">
    <location>
        <begin position="106"/>
        <end position="128"/>
    </location>
</feature>
<dbReference type="GO" id="GO:0005765">
    <property type="term" value="C:lysosomal membrane"/>
    <property type="evidence" value="ECO:0007669"/>
    <property type="project" value="UniProtKB-SubCell"/>
</dbReference>
<dbReference type="GO" id="GO:0005886">
    <property type="term" value="C:plasma membrane"/>
    <property type="evidence" value="ECO:0007669"/>
    <property type="project" value="UniProtKB-SubCell"/>
</dbReference>
<evidence type="ECO:0000256" key="26">
    <source>
        <dbReference type="SAM" id="Phobius"/>
    </source>
</evidence>
<dbReference type="SUPFAM" id="SSF103473">
    <property type="entry name" value="MFS general substrate transporter"/>
    <property type="match status" value="1"/>
</dbReference>
<comment type="catalytic activity">
    <reaction evidence="17">
        <text>L-lysyl-L-lysine(out) = L-lysyl-L-lysine(in)</text>
        <dbReference type="Rhea" id="RHEA:79403"/>
        <dbReference type="ChEBI" id="CHEBI:229956"/>
    </reaction>
</comment>
<evidence type="ECO:0000256" key="8">
    <source>
        <dbReference type="ARBA" id="ARBA00023228"/>
    </source>
</evidence>
<gene>
    <name evidence="28" type="ORF">EDD35_0643</name>
</gene>
<evidence type="ECO:0000256" key="11">
    <source>
        <dbReference type="ARBA" id="ARBA00044881"/>
    </source>
</evidence>
<comment type="catalytic activity">
    <reaction evidence="16">
        <text>L-arginyl-L-alpha-amino acid(out) = L-arginyl-L-alpha-amino acid(in)</text>
        <dbReference type="Rhea" id="RHEA:79371"/>
        <dbReference type="ChEBI" id="CHEBI:84315"/>
    </reaction>
</comment>
<feature type="transmembrane region" description="Helical" evidence="26">
    <location>
        <begin position="174"/>
        <end position="193"/>
    </location>
</feature>
<comment type="subcellular location">
    <subcellularLocation>
        <location evidence="2">Cell membrane</location>
        <topology evidence="2">Multi-pass membrane protein</topology>
    </subcellularLocation>
    <subcellularLocation>
        <location evidence="1">Lysosome membrane</location>
        <topology evidence="1">Multi-pass membrane protein</topology>
    </subcellularLocation>
</comment>
<evidence type="ECO:0000256" key="21">
    <source>
        <dbReference type="ARBA" id="ARBA00044924"/>
    </source>
</evidence>
<dbReference type="AlphaFoldDB" id="A0A3N2GPP3"/>
<feature type="transmembrane region" description="Helical" evidence="26">
    <location>
        <begin position="81"/>
        <end position="100"/>
    </location>
</feature>
<accession>A0A3N2GPP3</accession>
<dbReference type="InterPro" id="IPR036259">
    <property type="entry name" value="MFS_trans_sf"/>
</dbReference>
<comment type="catalytic activity">
    <reaction evidence="9">
        <text>L-lysyl-L-alanine(out) = L-lysyl-L-alanine(in)</text>
        <dbReference type="Rhea" id="RHEA:79399"/>
        <dbReference type="ChEBI" id="CHEBI:229954"/>
    </reaction>
</comment>
<feature type="transmembrane region" description="Helical" evidence="26">
    <location>
        <begin position="260"/>
        <end position="280"/>
    </location>
</feature>
<comment type="catalytic activity">
    <reaction evidence="13">
        <text>L-lysyl-L-alpha-amino acid(out) = L-lysyl-L-alpha-amino acid(in)</text>
        <dbReference type="Rhea" id="RHEA:79387"/>
        <dbReference type="ChEBI" id="CHEBI:229965"/>
    </reaction>
</comment>
<feature type="transmembrane region" description="Helical" evidence="26">
    <location>
        <begin position="318"/>
        <end position="342"/>
    </location>
</feature>
<evidence type="ECO:0000256" key="15">
    <source>
        <dbReference type="ARBA" id="ARBA00044898"/>
    </source>
</evidence>
<comment type="catalytic activity">
    <reaction evidence="12">
        <text>L-alpha-aminoacyl-L-histidine(out) = L-alpha-aminoacyl-L-histidine(in)</text>
        <dbReference type="Rhea" id="RHEA:79375"/>
        <dbReference type="ChEBI" id="CHEBI:229967"/>
    </reaction>
</comment>
<evidence type="ECO:0000256" key="13">
    <source>
        <dbReference type="ARBA" id="ARBA00044891"/>
    </source>
</evidence>
<feature type="transmembrane region" description="Helical" evidence="26">
    <location>
        <begin position="292"/>
        <end position="312"/>
    </location>
</feature>
<feature type="transmembrane region" description="Helical" evidence="26">
    <location>
        <begin position="354"/>
        <end position="380"/>
    </location>
</feature>
<evidence type="ECO:0000256" key="22">
    <source>
        <dbReference type="ARBA" id="ARBA00044985"/>
    </source>
</evidence>
<feature type="transmembrane region" description="Helical" evidence="26">
    <location>
        <begin position="48"/>
        <end position="69"/>
    </location>
</feature>
<evidence type="ECO:0000256" key="19">
    <source>
        <dbReference type="ARBA" id="ARBA00044912"/>
    </source>
</evidence>
<comment type="catalytic activity">
    <reaction evidence="10">
        <text>L-histidyl-glycine(out) = L-histidyl-glycine(in)</text>
        <dbReference type="Rhea" id="RHEA:79395"/>
        <dbReference type="ChEBI" id="CHEBI:229957"/>
    </reaction>
</comment>
<comment type="function">
    <text evidence="24">Lysosomal dipeptide uniporter that selectively exports lysine, arginine or histidine-containing dipeptides with a net positive charge from the lysosome lumen into the cytosol. Could play a role in a specific type of protein O-glycosylation indirectly regulating macrophages migration and tissue invasion. Also essential for liver homeostasis.</text>
</comment>
<keyword evidence="8" id="KW-0458">Lysosome</keyword>
<comment type="catalytic activity">
    <reaction evidence="18">
        <text>L-arginyl-glycine(out) = L-arginyl-glycine(in)</text>
        <dbReference type="Rhea" id="RHEA:79391"/>
        <dbReference type="ChEBI" id="CHEBI:229955"/>
    </reaction>
</comment>
<evidence type="ECO:0000256" key="17">
    <source>
        <dbReference type="ARBA" id="ARBA00044900"/>
    </source>
</evidence>
<feature type="transmembrane region" description="Helical" evidence="26">
    <location>
        <begin position="386"/>
        <end position="407"/>
    </location>
</feature>
<proteinExistence type="inferred from homology"/>
<dbReference type="Pfam" id="PF07690">
    <property type="entry name" value="MFS_1"/>
    <property type="match status" value="1"/>
</dbReference>
<comment type="catalytic activity">
    <reaction evidence="21">
        <text>L-lysyl-glycine(out) = L-lysyl-glycine(in)</text>
        <dbReference type="Rhea" id="RHEA:79407"/>
        <dbReference type="ChEBI" id="CHEBI:191202"/>
    </reaction>
</comment>
<comment type="catalytic activity">
    <reaction evidence="14">
        <text>L-alpha-aminoacyl-L-lysine(out) = L-alpha-aminoacyl-L-lysine(in)</text>
        <dbReference type="Rhea" id="RHEA:79383"/>
        <dbReference type="ChEBI" id="CHEBI:229966"/>
    </reaction>
</comment>
<evidence type="ECO:0000256" key="3">
    <source>
        <dbReference type="ARBA" id="ARBA00008335"/>
    </source>
</evidence>
<evidence type="ECO:0000313" key="28">
    <source>
        <dbReference type="EMBL" id="ROS38370.1"/>
    </source>
</evidence>
<evidence type="ECO:0000256" key="18">
    <source>
        <dbReference type="ARBA" id="ARBA00044903"/>
    </source>
</evidence>
<comment type="subunit">
    <text evidence="25">Homodimer. Interacts with lysosomal protein GLMP (via lumenal domain); the interaction starts while both proteins are still in the endoplasmic reticulum and is required for stabilization of MFSD1 in lysosomes but has no direct effect on its targeting to lysosomes or transporter activity.</text>
</comment>
<evidence type="ECO:0000256" key="5">
    <source>
        <dbReference type="ARBA" id="ARBA00022692"/>
    </source>
</evidence>
<dbReference type="Proteomes" id="UP000274843">
    <property type="component" value="Unassembled WGS sequence"/>
</dbReference>
<comment type="catalytic activity">
    <reaction evidence="11">
        <text>L-alpha-aminoacyl-L-arginine(out) = L-alpha-aminoacyl-L-arginine(in)</text>
        <dbReference type="Rhea" id="RHEA:79367"/>
        <dbReference type="ChEBI" id="CHEBI:229968"/>
    </reaction>
</comment>
<evidence type="ECO:0000256" key="4">
    <source>
        <dbReference type="ARBA" id="ARBA00022448"/>
    </source>
</evidence>
<evidence type="ECO:0000256" key="9">
    <source>
        <dbReference type="ARBA" id="ARBA00044876"/>
    </source>
</evidence>
<dbReference type="Gene3D" id="1.20.1250.20">
    <property type="entry name" value="MFS general substrate transporter like domains"/>
    <property type="match status" value="2"/>
</dbReference>
<feature type="domain" description="Major facilitator superfamily (MFS) profile" evidence="27">
    <location>
        <begin position="19"/>
        <end position="410"/>
    </location>
</feature>
<evidence type="ECO:0000256" key="12">
    <source>
        <dbReference type="ARBA" id="ARBA00044884"/>
    </source>
</evidence>
<dbReference type="CDD" id="cd06174">
    <property type="entry name" value="MFS"/>
    <property type="match status" value="1"/>
</dbReference>
<reference evidence="28 29" key="1">
    <citation type="submission" date="2018-11" db="EMBL/GenBank/DDBJ databases">
        <title>Sequencing the genomes of 1000 actinobacteria strains.</title>
        <authorList>
            <person name="Klenk H.-P."/>
        </authorList>
    </citation>
    <scope>NUCLEOTIDE SEQUENCE [LARGE SCALE GENOMIC DNA]</scope>
    <source>
        <strain evidence="28 29">DSM 44348</strain>
    </source>
</reference>
<feature type="transmembrane region" description="Helical" evidence="26">
    <location>
        <begin position="140"/>
        <end position="168"/>
    </location>
</feature>
<evidence type="ECO:0000256" key="16">
    <source>
        <dbReference type="ARBA" id="ARBA00044899"/>
    </source>
</evidence>
<evidence type="ECO:0000256" key="10">
    <source>
        <dbReference type="ARBA" id="ARBA00044878"/>
    </source>
</evidence>
<evidence type="ECO:0000313" key="29">
    <source>
        <dbReference type="Proteomes" id="UP000274843"/>
    </source>
</evidence>
<dbReference type="GO" id="GO:0022857">
    <property type="term" value="F:transmembrane transporter activity"/>
    <property type="evidence" value="ECO:0007669"/>
    <property type="project" value="InterPro"/>
</dbReference>
<comment type="catalytic activity">
    <reaction evidence="19">
        <text>L-histidyl-L-alpha-amino acid(out) = L-histidyl-L-alpha-amino acid(in)</text>
        <dbReference type="Rhea" id="RHEA:79379"/>
        <dbReference type="ChEBI" id="CHEBI:229964"/>
    </reaction>
</comment>
<dbReference type="InterPro" id="IPR020846">
    <property type="entry name" value="MFS_dom"/>
</dbReference>
<sequence>MPPQQAPVTGKASRRSWFIWFTAAIVYLLSVFHRTSFGVAGLEAADRFGVGAAALSTFTVLQVGVYAAMQIPTGVLVDRFGPRKVLTAALLFLGLGQILVAVADTYALGLLARGVLGFGDALTFVSVLRLIAAHFPGRQYAVVTSFTTAIGFLGNLAATVPLTLLLAGPGWTPTFLAAGLITAIYSAVVAGRVRDTPAGATPKAGPVNARQLARQVRTAWRVPGTRLGFWVHFSTMFAPNVLTLLWGVPFLVQGQGRPAATASALLTVFVFGSMIGGPLVGSIISARPGTRMPLVLGYLAGAAAVWAVLLSWPGQIPVGVLVPAFAFLSLGGPASMIGFALARDYNPLSRVGTATGVVNVGGFVATTVTALVIGVLLQLTGGQFRLALLAVVAMLALGTFRMLVWWLRARAELFAAQERGEQVPVQVRRHVWDAPARNVSARKVPTAA</sequence>